<name>A0A088N1G9_9GAMM</name>
<feature type="transmembrane region" description="Helical" evidence="17">
    <location>
        <begin position="74"/>
        <end position="97"/>
    </location>
</feature>
<dbReference type="EMBL" id="CP008985">
    <property type="protein sequence ID" value="AIN47186.1"/>
    <property type="molecule type" value="Genomic_DNA"/>
</dbReference>
<dbReference type="InterPro" id="IPR050968">
    <property type="entry name" value="Cytochrome_c_oxidase_bac_sub4"/>
</dbReference>
<evidence type="ECO:0000256" key="4">
    <source>
        <dbReference type="ARBA" id="ARBA00014689"/>
    </source>
</evidence>
<dbReference type="InterPro" id="IPR005171">
    <property type="entry name" value="Cyt_c_oxidase_su4_prok"/>
</dbReference>
<dbReference type="Pfam" id="PF03626">
    <property type="entry name" value="COX4_pro"/>
    <property type="match status" value="1"/>
</dbReference>
<evidence type="ECO:0000256" key="3">
    <source>
        <dbReference type="ARBA" id="ARBA00011700"/>
    </source>
</evidence>
<evidence type="ECO:0000256" key="17">
    <source>
        <dbReference type="SAM" id="Phobius"/>
    </source>
</evidence>
<evidence type="ECO:0000313" key="19">
    <source>
        <dbReference type="Proteomes" id="UP000067325"/>
    </source>
</evidence>
<dbReference type="GO" id="GO:0019646">
    <property type="term" value="P:aerobic electron transport chain"/>
    <property type="evidence" value="ECO:0007669"/>
    <property type="project" value="TreeGrafter"/>
</dbReference>
<evidence type="ECO:0000256" key="10">
    <source>
        <dbReference type="ARBA" id="ARBA00023002"/>
    </source>
</evidence>
<organism evidence="18 19">
    <name type="scientific">Candidatus Palibaumannia cicadellinicola</name>
    <dbReference type="NCBI Taxonomy" id="186490"/>
    <lineage>
        <taxon>Bacteria</taxon>
        <taxon>Pseudomonadati</taxon>
        <taxon>Pseudomonadota</taxon>
        <taxon>Gammaproteobacteria</taxon>
        <taxon>Candidatus Palibaumannia</taxon>
    </lineage>
</organism>
<dbReference type="GO" id="GO:0015990">
    <property type="term" value="P:electron transport coupled proton transport"/>
    <property type="evidence" value="ECO:0007669"/>
    <property type="project" value="InterPro"/>
</dbReference>
<dbReference type="GO" id="GO:0015078">
    <property type="term" value="F:proton transmembrane transporter activity"/>
    <property type="evidence" value="ECO:0007669"/>
    <property type="project" value="TreeGrafter"/>
</dbReference>
<evidence type="ECO:0000256" key="13">
    <source>
        <dbReference type="ARBA" id="ARBA00030071"/>
    </source>
</evidence>
<feature type="transmembrane region" description="Helical" evidence="17">
    <location>
        <begin position="134"/>
        <end position="156"/>
    </location>
</feature>
<evidence type="ECO:0000256" key="7">
    <source>
        <dbReference type="ARBA" id="ARBA00022692"/>
    </source>
</evidence>
<dbReference type="NCBIfam" id="TIGR02847">
    <property type="entry name" value="CyoD"/>
    <property type="match status" value="1"/>
</dbReference>
<evidence type="ECO:0000256" key="6">
    <source>
        <dbReference type="ARBA" id="ARBA00022475"/>
    </source>
</evidence>
<dbReference type="InterPro" id="IPR014210">
    <property type="entry name" value="Cyt_o_ubiqinol_oxidase_su4"/>
</dbReference>
<evidence type="ECO:0000256" key="14">
    <source>
        <dbReference type="ARBA" id="ARBA00030211"/>
    </source>
</evidence>
<comment type="function">
    <text evidence="12">Cytochrome bo(3) ubiquinol terminal oxidase is the component of the aerobic respiratory chain of E.coli that predominates when cells are grown at high aeration. Has proton pump activity across the membrane in addition to electron transfer, pumping 2 protons/electron.</text>
</comment>
<keyword evidence="9 17" id="KW-1133">Transmembrane helix</keyword>
<evidence type="ECO:0000256" key="1">
    <source>
        <dbReference type="ARBA" id="ARBA00004651"/>
    </source>
</evidence>
<comment type="subunit">
    <text evidence="3">Heterooctamer of two A chains, two B chains, two C chains and two D chains.</text>
</comment>
<dbReference type="GO" id="GO:0009319">
    <property type="term" value="C:cytochrome o ubiquinol oxidase complex"/>
    <property type="evidence" value="ECO:0007669"/>
    <property type="project" value="TreeGrafter"/>
</dbReference>
<keyword evidence="8" id="KW-0249">Electron transport</keyword>
<dbReference type="GO" id="GO:0005886">
    <property type="term" value="C:plasma membrane"/>
    <property type="evidence" value="ECO:0007669"/>
    <property type="project" value="UniProtKB-SubCell"/>
</dbReference>
<dbReference type="Proteomes" id="UP000067325">
    <property type="component" value="Chromosome"/>
</dbReference>
<evidence type="ECO:0000256" key="16">
    <source>
        <dbReference type="ARBA" id="ARBA00032185"/>
    </source>
</evidence>
<dbReference type="AlphaFoldDB" id="A0A088N1G9"/>
<dbReference type="GO" id="GO:0009486">
    <property type="term" value="F:cytochrome bo3 ubiquinol oxidase activity"/>
    <property type="evidence" value="ECO:0007669"/>
    <property type="project" value="InterPro"/>
</dbReference>
<dbReference type="eggNOG" id="COG3125">
    <property type="taxonomic scope" value="Bacteria"/>
</dbReference>
<evidence type="ECO:0000256" key="12">
    <source>
        <dbReference type="ARBA" id="ARBA00025694"/>
    </source>
</evidence>
<evidence type="ECO:0000256" key="2">
    <source>
        <dbReference type="ARBA" id="ARBA00008079"/>
    </source>
</evidence>
<gene>
    <name evidence="18" type="primary">cyoD</name>
    <name evidence="18" type="ORF">IM45_620</name>
</gene>
<feature type="transmembrane region" description="Helical" evidence="17">
    <location>
        <begin position="103"/>
        <end position="122"/>
    </location>
</feature>
<accession>A0A088N1G9</accession>
<comment type="similarity">
    <text evidence="2">Belongs to the cytochrome c oxidase bacterial subunit 4 family.</text>
</comment>
<evidence type="ECO:0000256" key="9">
    <source>
        <dbReference type="ARBA" id="ARBA00022989"/>
    </source>
</evidence>
<keyword evidence="7 17" id="KW-0812">Transmembrane</keyword>
<keyword evidence="5" id="KW-0813">Transport</keyword>
<keyword evidence="10" id="KW-0560">Oxidoreductase</keyword>
<evidence type="ECO:0000256" key="15">
    <source>
        <dbReference type="ARBA" id="ARBA00031887"/>
    </source>
</evidence>
<protein>
    <recommendedName>
        <fullName evidence="4">Cytochrome bo(3) ubiquinol oxidase subunit 4</fullName>
    </recommendedName>
    <alternativeName>
        <fullName evidence="16">Cytochrome o ubiquinol oxidase subunit 4</fullName>
    </alternativeName>
    <alternativeName>
        <fullName evidence="13">Oxidase bo(3) subunit 4</fullName>
    </alternativeName>
    <alternativeName>
        <fullName evidence="14">Ubiquinol oxidase polypeptide IV</fullName>
    </alternativeName>
    <alternativeName>
        <fullName evidence="15">Ubiquinol oxidase subunit 4</fullName>
    </alternativeName>
</protein>
<keyword evidence="11 17" id="KW-0472">Membrane</keyword>
<keyword evidence="6" id="KW-1003">Cell membrane</keyword>
<evidence type="ECO:0000313" key="18">
    <source>
        <dbReference type="EMBL" id="AIN47186.1"/>
    </source>
</evidence>
<sequence>MRFNLDYCYDSAGIKSWSDFTKPDSFTMPEPVLAFLGRNMDLCIYSGVLNGSTLMISTSTKHTRSHSNGSYKTYIIVFFLSMILTIIPFTMIMSNYVAKHYNIIILVTCAIVQILLHLIFFLHLNISTEQQWNLIAFFFTMLIMTILIVGSLWIMLHLNSNLMS</sequence>
<evidence type="ECO:0000256" key="5">
    <source>
        <dbReference type="ARBA" id="ARBA00022448"/>
    </source>
</evidence>
<dbReference type="KEGG" id="bcib:IM45_620"/>
<evidence type="ECO:0000256" key="11">
    <source>
        <dbReference type="ARBA" id="ARBA00023136"/>
    </source>
</evidence>
<proteinExistence type="inferred from homology"/>
<dbReference type="PANTHER" id="PTHR36835">
    <property type="entry name" value="CYTOCHROME BO(3) UBIQUINOL OXIDASE SUBUNIT 4"/>
    <property type="match status" value="1"/>
</dbReference>
<dbReference type="PANTHER" id="PTHR36835:SF1">
    <property type="entry name" value="CYTOCHROME BO(3) UBIQUINOL OXIDASE SUBUNIT 4"/>
    <property type="match status" value="1"/>
</dbReference>
<evidence type="ECO:0000256" key="8">
    <source>
        <dbReference type="ARBA" id="ARBA00022982"/>
    </source>
</evidence>
<reference evidence="18 19" key="1">
    <citation type="journal article" date="2014" name="MBio">
        <title>Differential genome evolution between companion symbionts in an insect-bacterial symbiosis.</title>
        <authorList>
            <person name="Bennett G.M."/>
            <person name="McCutcheon J.P."/>
            <person name="MacDonald B.R."/>
            <person name="Romanovicz D."/>
            <person name="Moran N.A."/>
        </authorList>
    </citation>
    <scope>NUCLEOTIDE SEQUENCE [LARGE SCALE GENOMIC DNA]</scope>
    <source>
        <strain evidence="18 19">BGSS</strain>
    </source>
</reference>
<comment type="subcellular location">
    <subcellularLocation>
        <location evidence="1">Cell membrane</location>
        <topology evidence="1">Multi-pass membrane protein</topology>
    </subcellularLocation>
</comment>